<dbReference type="PROSITE" id="PS01032">
    <property type="entry name" value="PPM_1"/>
    <property type="match status" value="1"/>
</dbReference>
<gene>
    <name evidence="13" type="primary">LOC113706564</name>
</gene>
<dbReference type="Proteomes" id="UP001652660">
    <property type="component" value="Chromosome 8c"/>
</dbReference>
<accession>A0ABM4VJE1</accession>
<dbReference type="InterPro" id="IPR001932">
    <property type="entry name" value="PPM-type_phosphatase-like_dom"/>
</dbReference>
<evidence type="ECO:0000256" key="7">
    <source>
        <dbReference type="ARBA" id="ARBA00022912"/>
    </source>
</evidence>
<feature type="region of interest" description="Disordered" evidence="10">
    <location>
        <begin position="1"/>
        <end position="23"/>
    </location>
</feature>
<dbReference type="SMART" id="SM00332">
    <property type="entry name" value="PP2Cc"/>
    <property type="match status" value="1"/>
</dbReference>
<comment type="cofactor">
    <cofactor evidence="1">
        <name>Mn(2+)</name>
        <dbReference type="ChEBI" id="CHEBI:29035"/>
    </cofactor>
</comment>
<feature type="domain" description="PPM-type phosphatase" evidence="11">
    <location>
        <begin position="141"/>
        <end position="426"/>
    </location>
</feature>
<dbReference type="InterPro" id="IPR000222">
    <property type="entry name" value="PP2C_BS"/>
</dbReference>
<protein>
    <recommendedName>
        <fullName evidence="3">protein-serine/threonine phosphatase</fullName>
        <ecNumber evidence="3">3.1.3.16</ecNumber>
    </recommendedName>
</protein>
<keyword evidence="5 9" id="KW-0378">Hydrolase</keyword>
<evidence type="ECO:0000256" key="3">
    <source>
        <dbReference type="ARBA" id="ARBA00013081"/>
    </source>
</evidence>
<name>A0ABM4VJE1_COFAR</name>
<evidence type="ECO:0000256" key="4">
    <source>
        <dbReference type="ARBA" id="ARBA00022723"/>
    </source>
</evidence>
<dbReference type="CDD" id="cd00143">
    <property type="entry name" value="PP2Cc"/>
    <property type="match status" value="1"/>
</dbReference>
<keyword evidence="6" id="KW-0460">Magnesium</keyword>
<evidence type="ECO:0000256" key="10">
    <source>
        <dbReference type="SAM" id="MobiDB-lite"/>
    </source>
</evidence>
<dbReference type="PROSITE" id="PS51746">
    <property type="entry name" value="PPM_2"/>
    <property type="match status" value="1"/>
</dbReference>
<evidence type="ECO:0000256" key="2">
    <source>
        <dbReference type="ARBA" id="ARBA00001946"/>
    </source>
</evidence>
<reference evidence="13" key="1">
    <citation type="submission" date="2025-08" db="UniProtKB">
        <authorList>
            <consortium name="RefSeq"/>
        </authorList>
    </citation>
    <scope>IDENTIFICATION</scope>
    <source>
        <tissue evidence="13">Leaves</tissue>
    </source>
</reference>
<evidence type="ECO:0000256" key="6">
    <source>
        <dbReference type="ARBA" id="ARBA00022842"/>
    </source>
</evidence>
<evidence type="ECO:0000256" key="5">
    <source>
        <dbReference type="ARBA" id="ARBA00022801"/>
    </source>
</evidence>
<comment type="cofactor">
    <cofactor evidence="2">
        <name>Mg(2+)</name>
        <dbReference type="ChEBI" id="CHEBI:18420"/>
    </cofactor>
</comment>
<dbReference type="EC" id="3.1.3.16" evidence="3"/>
<dbReference type="GeneID" id="113706564"/>
<organism evidence="12 13">
    <name type="scientific">Coffea arabica</name>
    <name type="common">Arabian coffee</name>
    <dbReference type="NCBI Taxonomy" id="13443"/>
    <lineage>
        <taxon>Eukaryota</taxon>
        <taxon>Viridiplantae</taxon>
        <taxon>Streptophyta</taxon>
        <taxon>Embryophyta</taxon>
        <taxon>Tracheophyta</taxon>
        <taxon>Spermatophyta</taxon>
        <taxon>Magnoliopsida</taxon>
        <taxon>eudicotyledons</taxon>
        <taxon>Gunneridae</taxon>
        <taxon>Pentapetalae</taxon>
        <taxon>asterids</taxon>
        <taxon>lamiids</taxon>
        <taxon>Gentianales</taxon>
        <taxon>Rubiaceae</taxon>
        <taxon>Ixoroideae</taxon>
        <taxon>Gardenieae complex</taxon>
        <taxon>Bertiereae - Coffeeae clade</taxon>
        <taxon>Coffeeae</taxon>
        <taxon>Coffea</taxon>
    </lineage>
</organism>
<keyword evidence="7 9" id="KW-0904">Protein phosphatase</keyword>
<keyword evidence="4" id="KW-0479">Metal-binding</keyword>
<evidence type="ECO:0000259" key="11">
    <source>
        <dbReference type="PROSITE" id="PS51746"/>
    </source>
</evidence>
<proteinExistence type="inferred from homology"/>
<evidence type="ECO:0000313" key="13">
    <source>
        <dbReference type="RefSeq" id="XP_071919646.1"/>
    </source>
</evidence>
<feature type="region of interest" description="Disordered" evidence="10">
    <location>
        <begin position="69"/>
        <end position="130"/>
    </location>
</feature>
<evidence type="ECO:0000313" key="12">
    <source>
        <dbReference type="Proteomes" id="UP001652660"/>
    </source>
</evidence>
<dbReference type="Gene3D" id="3.60.40.10">
    <property type="entry name" value="PPM-type phosphatase domain"/>
    <property type="match status" value="1"/>
</dbReference>
<evidence type="ECO:0000256" key="9">
    <source>
        <dbReference type="RuleBase" id="RU003465"/>
    </source>
</evidence>
<evidence type="ECO:0000256" key="1">
    <source>
        <dbReference type="ARBA" id="ARBA00001936"/>
    </source>
</evidence>
<dbReference type="InterPro" id="IPR015655">
    <property type="entry name" value="PP2C"/>
</dbReference>
<keyword evidence="8" id="KW-0464">Manganese</keyword>
<dbReference type="SUPFAM" id="SSF81606">
    <property type="entry name" value="PP2C-like"/>
    <property type="match status" value="1"/>
</dbReference>
<sequence length="436" mass="47316">MRSHLDGHKTSTTKGTLLAKKARKARRKRLQIRRMMTAGLKPPLHFSEDKDACSCARKRSFDYKVATSKPNEAPADEDVSLKDKKLKGAAGNRSGDLGFSGSASKKSPAPGDGDNLPEGEVGEKEGVAGEVEDRGSMTRLICGSVSVIGRRRVMEDALTVAPGIVAGQYEFFAVYDGHGGARVANACRDRMHHLVEKELQANTRDKVLSSENESGVDWSQVMTACFLRMDEQVVGVRRLEVGEAERAVGSTAVVVMVGPEELVVANCGDSRAVLCRGGRAMALSNDHKLSLLAFYFKQPDRPDEKERVEAAGGRIIDWDGCRVQGVLATSRSIGDHYLKPYVISEPEVKVCKRTESDDFLIIATDGLWDVVPNDVACEVVRRCLNGQISKRLSKEPGAAAEAAAILAQLAIAKGSRDNISIIVVDLKQPTEQQSFH</sequence>
<feature type="compositionally biased region" description="Basic and acidic residues" evidence="10">
    <location>
        <begin position="121"/>
        <end position="130"/>
    </location>
</feature>
<dbReference type="InterPro" id="IPR036457">
    <property type="entry name" value="PPM-type-like_dom_sf"/>
</dbReference>
<comment type="similarity">
    <text evidence="9">Belongs to the PP2C family.</text>
</comment>
<evidence type="ECO:0000256" key="8">
    <source>
        <dbReference type="ARBA" id="ARBA00023211"/>
    </source>
</evidence>
<dbReference type="Pfam" id="PF00481">
    <property type="entry name" value="PP2C"/>
    <property type="match status" value="1"/>
</dbReference>
<dbReference type="RefSeq" id="XP_071919646.1">
    <property type="nucleotide sequence ID" value="XM_072063545.1"/>
</dbReference>
<dbReference type="PANTHER" id="PTHR47992">
    <property type="entry name" value="PROTEIN PHOSPHATASE"/>
    <property type="match status" value="1"/>
</dbReference>
<keyword evidence="12" id="KW-1185">Reference proteome</keyword>